<dbReference type="Gene3D" id="3.90.1150.10">
    <property type="entry name" value="Aspartate Aminotransferase, domain 1"/>
    <property type="match status" value="1"/>
</dbReference>
<evidence type="ECO:0000313" key="11">
    <source>
        <dbReference type="EMBL" id="MVP00905.1"/>
    </source>
</evidence>
<evidence type="ECO:0000256" key="7">
    <source>
        <dbReference type="ARBA" id="ARBA00022898"/>
    </source>
</evidence>
<keyword evidence="12" id="KW-1185">Reference proteome</keyword>
<dbReference type="GO" id="GO:0004400">
    <property type="term" value="F:histidinol-phosphate transaminase activity"/>
    <property type="evidence" value="ECO:0007669"/>
    <property type="project" value="UniProtKB-UniRule"/>
</dbReference>
<name>A0A7X3FJL0_9BACL</name>
<dbReference type="EC" id="2.6.1.9" evidence="9"/>
<comment type="similarity">
    <text evidence="2 9">Belongs to the class-II pyridoxal-phosphate-dependent aminotransferase family. Histidinol-phosphate aminotransferase subfamily.</text>
</comment>
<keyword evidence="5 9" id="KW-0028">Amino-acid biosynthesis</keyword>
<evidence type="ECO:0000256" key="1">
    <source>
        <dbReference type="ARBA" id="ARBA00001933"/>
    </source>
</evidence>
<dbReference type="InterPro" id="IPR015421">
    <property type="entry name" value="PyrdxlP-dep_Trfase_major"/>
</dbReference>
<feature type="domain" description="Aminotransferase class I/classII large" evidence="10">
    <location>
        <begin position="24"/>
        <end position="346"/>
    </location>
</feature>
<evidence type="ECO:0000256" key="6">
    <source>
        <dbReference type="ARBA" id="ARBA00022679"/>
    </source>
</evidence>
<dbReference type="GO" id="GO:0030170">
    <property type="term" value="F:pyridoxal phosphate binding"/>
    <property type="evidence" value="ECO:0007669"/>
    <property type="project" value="InterPro"/>
</dbReference>
<evidence type="ECO:0000256" key="9">
    <source>
        <dbReference type="HAMAP-Rule" id="MF_01023"/>
    </source>
</evidence>
<comment type="subunit">
    <text evidence="3 9">Homodimer.</text>
</comment>
<organism evidence="11 12">
    <name type="scientific">Paenibacillus lutrae</name>
    <dbReference type="NCBI Taxonomy" id="2078573"/>
    <lineage>
        <taxon>Bacteria</taxon>
        <taxon>Bacillati</taxon>
        <taxon>Bacillota</taxon>
        <taxon>Bacilli</taxon>
        <taxon>Bacillales</taxon>
        <taxon>Paenibacillaceae</taxon>
        <taxon>Paenibacillus</taxon>
    </lineage>
</organism>
<evidence type="ECO:0000256" key="3">
    <source>
        <dbReference type="ARBA" id="ARBA00011738"/>
    </source>
</evidence>
<evidence type="ECO:0000313" key="12">
    <source>
        <dbReference type="Proteomes" id="UP000490800"/>
    </source>
</evidence>
<dbReference type="InterPro" id="IPR001917">
    <property type="entry name" value="Aminotrans_II_pyridoxalP_BS"/>
</dbReference>
<keyword evidence="6 9" id="KW-0808">Transferase</keyword>
<dbReference type="PROSITE" id="PS00599">
    <property type="entry name" value="AA_TRANSFER_CLASS_2"/>
    <property type="match status" value="1"/>
</dbReference>
<comment type="cofactor">
    <cofactor evidence="1 9">
        <name>pyridoxal 5'-phosphate</name>
        <dbReference type="ChEBI" id="CHEBI:597326"/>
    </cofactor>
</comment>
<evidence type="ECO:0000259" key="10">
    <source>
        <dbReference type="Pfam" id="PF00155"/>
    </source>
</evidence>
<keyword evidence="7 9" id="KW-0663">Pyridoxal phosphate</keyword>
<comment type="caution">
    <text evidence="11">The sequence shown here is derived from an EMBL/GenBank/DDBJ whole genome shotgun (WGS) entry which is preliminary data.</text>
</comment>
<dbReference type="UniPathway" id="UPA00031">
    <property type="reaction ID" value="UER00012"/>
</dbReference>
<evidence type="ECO:0000256" key="5">
    <source>
        <dbReference type="ARBA" id="ARBA00022605"/>
    </source>
</evidence>
<dbReference type="InterPro" id="IPR015424">
    <property type="entry name" value="PyrdxlP-dep_Trfase"/>
</dbReference>
<evidence type="ECO:0000256" key="2">
    <source>
        <dbReference type="ARBA" id="ARBA00007970"/>
    </source>
</evidence>
<dbReference type="SUPFAM" id="SSF53383">
    <property type="entry name" value="PLP-dependent transferases"/>
    <property type="match status" value="1"/>
</dbReference>
<reference evidence="11 12" key="1">
    <citation type="journal article" date="2019" name="Microorganisms">
        <title>Paenibacillus lutrae sp. nov., A Chitinolytic Species Isolated from A River Otter in Castril Natural Park, Granada, Spain.</title>
        <authorList>
            <person name="Rodriguez M."/>
            <person name="Reina J.C."/>
            <person name="Bejar V."/>
            <person name="Llamas I."/>
        </authorList>
    </citation>
    <scope>NUCLEOTIDE SEQUENCE [LARGE SCALE GENOMIC DNA]</scope>
    <source>
        <strain evidence="11 12">N10</strain>
    </source>
</reference>
<gene>
    <name evidence="9 11" type="primary">hisC</name>
    <name evidence="11" type="ORF">EDM21_15450</name>
</gene>
<dbReference type="Proteomes" id="UP000490800">
    <property type="component" value="Unassembled WGS sequence"/>
</dbReference>
<dbReference type="InterPro" id="IPR015422">
    <property type="entry name" value="PyrdxlP-dep_Trfase_small"/>
</dbReference>
<dbReference type="InterPro" id="IPR005861">
    <property type="entry name" value="HisP_aminotrans"/>
</dbReference>
<sequence length="351" mass="39299">MYAKPHIRELAPYIPGFQPAADQQVIKLNSNENPYPPSPQVQKALQTFDYSLLRRYPNATAEYVREELASIYNVEPSQVFCGNGSDEIIALLFRAFLPEESTIVLPYPTYSLYKTAARIHRVHPEFVATSADFRVDIEALLAVPSDAIILVNPNAPTGLLLPVESVAELARRYKGLLIIDEAYIDFADGAATALPLIHEHPNVIVIRTLSKSYSLCGIRFGYAFANAELIQSLDKCKDSYNVSMLTQTIAAAALRDQSYLAATIQRLKESRRELIGQLRSLGYSAPDSQANFVLCTPPASRGLTARQITEKLAEQHVYVRYFDSPLLEDKLRISIGTEEENERLFQLLRTM</sequence>
<dbReference type="EMBL" id="RHLK01000008">
    <property type="protein sequence ID" value="MVP00905.1"/>
    <property type="molecule type" value="Genomic_DNA"/>
</dbReference>
<proteinExistence type="inferred from homology"/>
<dbReference type="RefSeq" id="WP_166542034.1">
    <property type="nucleotide sequence ID" value="NZ_RHLK01000008.1"/>
</dbReference>
<feature type="modified residue" description="N6-(pyridoxal phosphate)lysine" evidence="9">
    <location>
        <position position="211"/>
    </location>
</feature>
<dbReference type="PANTHER" id="PTHR42885:SF2">
    <property type="entry name" value="HISTIDINOL-PHOSPHATE AMINOTRANSFERASE"/>
    <property type="match status" value="1"/>
</dbReference>
<keyword evidence="4 9" id="KW-0032">Aminotransferase</keyword>
<dbReference type="InterPro" id="IPR004839">
    <property type="entry name" value="Aminotransferase_I/II_large"/>
</dbReference>
<comment type="catalytic activity">
    <reaction evidence="9">
        <text>L-histidinol phosphate + 2-oxoglutarate = 3-(imidazol-4-yl)-2-oxopropyl phosphate + L-glutamate</text>
        <dbReference type="Rhea" id="RHEA:23744"/>
        <dbReference type="ChEBI" id="CHEBI:16810"/>
        <dbReference type="ChEBI" id="CHEBI:29985"/>
        <dbReference type="ChEBI" id="CHEBI:57766"/>
        <dbReference type="ChEBI" id="CHEBI:57980"/>
        <dbReference type="EC" id="2.6.1.9"/>
    </reaction>
</comment>
<dbReference type="CDD" id="cd00609">
    <property type="entry name" value="AAT_like"/>
    <property type="match status" value="1"/>
</dbReference>
<dbReference type="HAMAP" id="MF_01023">
    <property type="entry name" value="HisC_aminotrans_2"/>
    <property type="match status" value="1"/>
</dbReference>
<dbReference type="Pfam" id="PF00155">
    <property type="entry name" value="Aminotran_1_2"/>
    <property type="match status" value="1"/>
</dbReference>
<dbReference type="AlphaFoldDB" id="A0A7X3FJL0"/>
<evidence type="ECO:0000256" key="4">
    <source>
        <dbReference type="ARBA" id="ARBA00022576"/>
    </source>
</evidence>
<dbReference type="NCBIfam" id="TIGR01141">
    <property type="entry name" value="hisC"/>
    <property type="match status" value="1"/>
</dbReference>
<keyword evidence="8 9" id="KW-0368">Histidine biosynthesis</keyword>
<protein>
    <recommendedName>
        <fullName evidence="9">Histidinol-phosphate aminotransferase</fullName>
        <ecNumber evidence="9">2.6.1.9</ecNumber>
    </recommendedName>
    <alternativeName>
        <fullName evidence="9">Imidazole acetol-phosphate transaminase</fullName>
    </alternativeName>
</protein>
<comment type="pathway">
    <text evidence="9">Amino-acid biosynthesis; L-histidine biosynthesis; L-histidine from 5-phospho-alpha-D-ribose 1-diphosphate: step 7/9.</text>
</comment>
<dbReference type="PANTHER" id="PTHR42885">
    <property type="entry name" value="HISTIDINOL-PHOSPHATE AMINOTRANSFERASE-RELATED"/>
    <property type="match status" value="1"/>
</dbReference>
<dbReference type="Gene3D" id="3.40.640.10">
    <property type="entry name" value="Type I PLP-dependent aspartate aminotransferase-like (Major domain)"/>
    <property type="match status" value="1"/>
</dbReference>
<evidence type="ECO:0000256" key="8">
    <source>
        <dbReference type="ARBA" id="ARBA00023102"/>
    </source>
</evidence>
<dbReference type="GO" id="GO:0000105">
    <property type="term" value="P:L-histidine biosynthetic process"/>
    <property type="evidence" value="ECO:0007669"/>
    <property type="project" value="UniProtKB-UniRule"/>
</dbReference>
<accession>A0A7X3FJL0</accession>